<dbReference type="AlphaFoldDB" id="A0A4Y2UIL5"/>
<comment type="caution">
    <text evidence="1">The sequence shown here is derived from an EMBL/GenBank/DDBJ whole genome shotgun (WGS) entry which is preliminary data.</text>
</comment>
<sequence>MVLSRISYAYIRLGPPQLDVRGLKIKRKNKAIVPDLVSCPIVPSKVHVLSRYRATLYMLADRLFARGGFKDKTNKQSTVRRSVLSNMASKVTMVSARVQYRLYAPG</sequence>
<organism evidence="1 2">
    <name type="scientific">Araneus ventricosus</name>
    <name type="common">Orbweaver spider</name>
    <name type="synonym">Epeira ventricosa</name>
    <dbReference type="NCBI Taxonomy" id="182803"/>
    <lineage>
        <taxon>Eukaryota</taxon>
        <taxon>Metazoa</taxon>
        <taxon>Ecdysozoa</taxon>
        <taxon>Arthropoda</taxon>
        <taxon>Chelicerata</taxon>
        <taxon>Arachnida</taxon>
        <taxon>Araneae</taxon>
        <taxon>Araneomorphae</taxon>
        <taxon>Entelegynae</taxon>
        <taxon>Araneoidea</taxon>
        <taxon>Araneidae</taxon>
        <taxon>Araneus</taxon>
    </lineage>
</organism>
<reference evidence="1 2" key="1">
    <citation type="journal article" date="2019" name="Sci. Rep.">
        <title>Orb-weaving spider Araneus ventricosus genome elucidates the spidroin gene catalogue.</title>
        <authorList>
            <person name="Kono N."/>
            <person name="Nakamura H."/>
            <person name="Ohtoshi R."/>
            <person name="Moran D.A.P."/>
            <person name="Shinohara A."/>
            <person name="Yoshida Y."/>
            <person name="Fujiwara M."/>
            <person name="Mori M."/>
            <person name="Tomita M."/>
            <person name="Arakawa K."/>
        </authorList>
    </citation>
    <scope>NUCLEOTIDE SEQUENCE [LARGE SCALE GENOMIC DNA]</scope>
</reference>
<dbReference type="EMBL" id="BGPR01036992">
    <property type="protein sequence ID" value="GBO12453.1"/>
    <property type="molecule type" value="Genomic_DNA"/>
</dbReference>
<accession>A0A4Y2UIL5</accession>
<gene>
    <name evidence="1" type="ORF">AVEN_109548_1</name>
</gene>
<name>A0A4Y2UIL5_ARAVE</name>
<evidence type="ECO:0000313" key="1">
    <source>
        <dbReference type="EMBL" id="GBO12453.1"/>
    </source>
</evidence>
<keyword evidence="2" id="KW-1185">Reference proteome</keyword>
<proteinExistence type="predicted"/>
<dbReference type="Proteomes" id="UP000499080">
    <property type="component" value="Unassembled WGS sequence"/>
</dbReference>
<evidence type="ECO:0000313" key="2">
    <source>
        <dbReference type="Proteomes" id="UP000499080"/>
    </source>
</evidence>
<protein>
    <submittedName>
        <fullName evidence="1">Uncharacterized protein</fullName>
    </submittedName>
</protein>